<gene>
    <name evidence="2" type="ORF">P7K49_018640</name>
</gene>
<comment type="caution">
    <text evidence="2">The sequence shown here is derived from an EMBL/GenBank/DDBJ whole genome shotgun (WGS) entry which is preliminary data.</text>
</comment>
<name>A0ABQ9V753_SAGOE</name>
<feature type="region of interest" description="Disordered" evidence="1">
    <location>
        <begin position="66"/>
        <end position="93"/>
    </location>
</feature>
<protein>
    <submittedName>
        <fullName evidence="2">Uncharacterized protein</fullName>
    </submittedName>
</protein>
<accession>A0ABQ9V753</accession>
<evidence type="ECO:0000256" key="1">
    <source>
        <dbReference type="SAM" id="MobiDB-lite"/>
    </source>
</evidence>
<sequence length="222" mass="24366">MQWERPLLPKREGQSIPPIQVGREAEGTALLGSFYSLASPAPALRGTLPVCSGSSPLVAELLHRVSPSSKQPPNRQQQIQTGHNKVSKSKAKKINERRVLDKTFAALSNTDVTETLRTDNLARRDGPASPSYPHPIPSLGSDFTSFDISTALKGGWESEQKAEKPALNYACKASFKPQILFRFSETHNNLPRIWRRATGWKGPLELAASTTILLPALLHVNI</sequence>
<proteinExistence type="predicted"/>
<keyword evidence="3" id="KW-1185">Reference proteome</keyword>
<feature type="compositionally biased region" description="Basic and acidic residues" evidence="1">
    <location>
        <begin position="117"/>
        <end position="126"/>
    </location>
</feature>
<evidence type="ECO:0000313" key="3">
    <source>
        <dbReference type="Proteomes" id="UP001266305"/>
    </source>
</evidence>
<feature type="compositionally biased region" description="Polar residues" evidence="1">
    <location>
        <begin position="66"/>
        <end position="84"/>
    </location>
</feature>
<dbReference type="EMBL" id="JASSZA010000008">
    <property type="protein sequence ID" value="KAK2104784.1"/>
    <property type="molecule type" value="Genomic_DNA"/>
</dbReference>
<evidence type="ECO:0000313" key="2">
    <source>
        <dbReference type="EMBL" id="KAK2104784.1"/>
    </source>
</evidence>
<dbReference type="Proteomes" id="UP001266305">
    <property type="component" value="Unassembled WGS sequence"/>
</dbReference>
<feature type="region of interest" description="Disordered" evidence="1">
    <location>
        <begin position="117"/>
        <end position="136"/>
    </location>
</feature>
<feature type="region of interest" description="Disordered" evidence="1">
    <location>
        <begin position="1"/>
        <end position="21"/>
    </location>
</feature>
<reference evidence="2 3" key="1">
    <citation type="submission" date="2023-05" db="EMBL/GenBank/DDBJ databases">
        <title>B98-5 Cell Line De Novo Hybrid Assembly: An Optical Mapping Approach.</title>
        <authorList>
            <person name="Kananen K."/>
            <person name="Auerbach J.A."/>
            <person name="Kautto E."/>
            <person name="Blachly J.S."/>
        </authorList>
    </citation>
    <scope>NUCLEOTIDE SEQUENCE [LARGE SCALE GENOMIC DNA]</scope>
    <source>
        <strain evidence="2">B95-8</strain>
        <tissue evidence="2">Cell line</tissue>
    </source>
</reference>
<organism evidence="2 3">
    <name type="scientific">Saguinus oedipus</name>
    <name type="common">Cotton-top tamarin</name>
    <name type="synonym">Oedipomidas oedipus</name>
    <dbReference type="NCBI Taxonomy" id="9490"/>
    <lineage>
        <taxon>Eukaryota</taxon>
        <taxon>Metazoa</taxon>
        <taxon>Chordata</taxon>
        <taxon>Craniata</taxon>
        <taxon>Vertebrata</taxon>
        <taxon>Euteleostomi</taxon>
        <taxon>Mammalia</taxon>
        <taxon>Eutheria</taxon>
        <taxon>Euarchontoglires</taxon>
        <taxon>Primates</taxon>
        <taxon>Haplorrhini</taxon>
        <taxon>Platyrrhini</taxon>
        <taxon>Cebidae</taxon>
        <taxon>Callitrichinae</taxon>
        <taxon>Saguinus</taxon>
    </lineage>
</organism>